<accession>A0A4U6CNV6</accession>
<comment type="caution">
    <text evidence="1">The sequence shown here is derived from an EMBL/GenBank/DDBJ whole genome shotgun (WGS) entry which is preliminary data.</text>
</comment>
<dbReference type="Gene3D" id="3.40.390.10">
    <property type="entry name" value="Collagenase (Catalytic Domain)"/>
    <property type="match status" value="1"/>
</dbReference>
<dbReference type="EMBL" id="SZVO01000033">
    <property type="protein sequence ID" value="TKT85265.1"/>
    <property type="molecule type" value="Genomic_DNA"/>
</dbReference>
<dbReference type="OrthoDB" id="936469at2"/>
<dbReference type="RefSeq" id="WP_137344529.1">
    <property type="nucleotide sequence ID" value="NZ_SZVO01000033.1"/>
</dbReference>
<evidence type="ECO:0000313" key="2">
    <source>
        <dbReference type="Proteomes" id="UP000304900"/>
    </source>
</evidence>
<keyword evidence="2" id="KW-1185">Reference proteome</keyword>
<dbReference type="AlphaFoldDB" id="A0A4U6CNV6"/>
<dbReference type="PROSITE" id="PS51257">
    <property type="entry name" value="PROKAR_LIPOPROTEIN"/>
    <property type="match status" value="1"/>
</dbReference>
<reference evidence="1 2" key="1">
    <citation type="submission" date="2019-05" db="EMBL/GenBank/DDBJ databases">
        <title>Dyadobacter AR-3-8 sp. nov., isolated from arctic soil.</title>
        <authorList>
            <person name="Chaudhary D.K."/>
        </authorList>
    </citation>
    <scope>NUCLEOTIDE SEQUENCE [LARGE SCALE GENOMIC DNA]</scope>
    <source>
        <strain evidence="1 2">AR-3-8</strain>
    </source>
</reference>
<sequence>MILLFRAVGGVRWKMLAFLPLVIWLSACKSSFPDPVAYIGFDDGWESVPIANNCDIIPYFSKPFKFRNFSLDEAVDSSFAIWTKGFPRLVFQSMELESKAVVKVEVANPINFSFPTLNDGDSSLSDNLVQSITFLKRVDGNYVILVNSDYPWTRALLIRAITFQIGRLLGVEKSEVENDAMYPKIYAKKNENSDLELTSNDLKKINDLYSTSCGFGRWVNRKSMLAPFFNDQNKYALPVTFSLPESDTLYLLWPNQSLNEWLFYKILVDNDNSQKDIWSKGVSLKVKISSFATSRQPAGIFAFTVGSRAFIGSGQWFTDPKEFFEYNVITGVFETRQVSLKVIREIYSIAIGGPNNKGYLLSVDQDNPALSSLAIMDPNRNAGDAWLGSVQVPEPIYTATTMFATNDNRICLFTGYAAYFLSNTNQWEKLTFNIADPDQFKEPRLTIVGANELSLKAFAVDSRTFLLRDNYGVEKNRLGAGIDSEVFPEDFWQIDLNSNFKFLNRSSLPAQGLVLAAFGHKGRAYVLTSKGRLYSIVP</sequence>
<dbReference type="InterPro" id="IPR024079">
    <property type="entry name" value="MetalloPept_cat_dom_sf"/>
</dbReference>
<name>A0A4U6CNV6_9BACT</name>
<protein>
    <submittedName>
        <fullName evidence="1">Uncharacterized protein</fullName>
    </submittedName>
</protein>
<proteinExistence type="predicted"/>
<dbReference type="GO" id="GO:0008237">
    <property type="term" value="F:metallopeptidase activity"/>
    <property type="evidence" value="ECO:0007669"/>
    <property type="project" value="InterPro"/>
</dbReference>
<dbReference type="Proteomes" id="UP000304900">
    <property type="component" value="Unassembled WGS sequence"/>
</dbReference>
<gene>
    <name evidence="1" type="ORF">FDK13_34295</name>
</gene>
<organism evidence="1 2">
    <name type="scientific">Dyadobacter frigoris</name>
    <dbReference type="NCBI Taxonomy" id="2576211"/>
    <lineage>
        <taxon>Bacteria</taxon>
        <taxon>Pseudomonadati</taxon>
        <taxon>Bacteroidota</taxon>
        <taxon>Cytophagia</taxon>
        <taxon>Cytophagales</taxon>
        <taxon>Spirosomataceae</taxon>
        <taxon>Dyadobacter</taxon>
    </lineage>
</organism>
<evidence type="ECO:0000313" key="1">
    <source>
        <dbReference type="EMBL" id="TKT85265.1"/>
    </source>
</evidence>